<proteinExistence type="predicted"/>
<evidence type="ECO:0000313" key="3">
    <source>
        <dbReference type="Proteomes" id="UP001180020"/>
    </source>
</evidence>
<organism evidence="2 3">
    <name type="scientific">Acorus calamus</name>
    <name type="common">Sweet flag</name>
    <dbReference type="NCBI Taxonomy" id="4465"/>
    <lineage>
        <taxon>Eukaryota</taxon>
        <taxon>Viridiplantae</taxon>
        <taxon>Streptophyta</taxon>
        <taxon>Embryophyta</taxon>
        <taxon>Tracheophyta</taxon>
        <taxon>Spermatophyta</taxon>
        <taxon>Magnoliopsida</taxon>
        <taxon>Liliopsida</taxon>
        <taxon>Acoraceae</taxon>
        <taxon>Acorus</taxon>
    </lineage>
</organism>
<keyword evidence="3" id="KW-1185">Reference proteome</keyword>
<reference evidence="2" key="1">
    <citation type="journal article" date="2023" name="Nat. Commun.">
        <title>Diploid and tetraploid genomes of Acorus and the evolution of monocots.</title>
        <authorList>
            <person name="Ma L."/>
            <person name="Liu K.W."/>
            <person name="Li Z."/>
            <person name="Hsiao Y.Y."/>
            <person name="Qi Y."/>
            <person name="Fu T."/>
            <person name="Tang G.D."/>
            <person name="Zhang D."/>
            <person name="Sun W.H."/>
            <person name="Liu D.K."/>
            <person name="Li Y."/>
            <person name="Chen G.Z."/>
            <person name="Liu X.D."/>
            <person name="Liao X.Y."/>
            <person name="Jiang Y.T."/>
            <person name="Yu X."/>
            <person name="Hao Y."/>
            <person name="Huang J."/>
            <person name="Zhao X.W."/>
            <person name="Ke S."/>
            <person name="Chen Y.Y."/>
            <person name="Wu W.L."/>
            <person name="Hsu J.L."/>
            <person name="Lin Y.F."/>
            <person name="Huang M.D."/>
            <person name="Li C.Y."/>
            <person name="Huang L."/>
            <person name="Wang Z.W."/>
            <person name="Zhao X."/>
            <person name="Zhong W.Y."/>
            <person name="Peng D.H."/>
            <person name="Ahmad S."/>
            <person name="Lan S."/>
            <person name="Zhang J.S."/>
            <person name="Tsai W.C."/>
            <person name="Van de Peer Y."/>
            <person name="Liu Z.J."/>
        </authorList>
    </citation>
    <scope>NUCLEOTIDE SEQUENCE</scope>
    <source>
        <strain evidence="2">CP</strain>
    </source>
</reference>
<name>A0AAV9DL25_ACOCL</name>
<gene>
    <name evidence="2" type="ORF">QJS10_CPB12g00043</name>
</gene>
<keyword evidence="1" id="KW-0472">Membrane</keyword>
<evidence type="ECO:0000256" key="1">
    <source>
        <dbReference type="SAM" id="Phobius"/>
    </source>
</evidence>
<keyword evidence="1" id="KW-1133">Transmembrane helix</keyword>
<sequence>MAGSTKITSKKKLKYVNPMGDEVNHRCYMKYFRDIIGKVLDMKSKKISETRLLQKHFPSKSLHRRDVGLKLIELFSSKEDEDVQDFVRILIIFMFATFLLSNMGYACLRILAEYLDDLDSTWKFSWASVVHEMILDDPKLFFESIRQRDEGKEGVPLGYVGGCTTAVIIGPSNGFSVIFSGTIKQTELKISAILAFDVKFTDSLNFKSD</sequence>
<comment type="caution">
    <text evidence="2">The sequence shown here is derived from an EMBL/GenBank/DDBJ whole genome shotgun (WGS) entry which is preliminary data.</text>
</comment>
<dbReference type="AlphaFoldDB" id="A0AAV9DL25"/>
<dbReference type="Proteomes" id="UP001180020">
    <property type="component" value="Unassembled WGS sequence"/>
</dbReference>
<evidence type="ECO:0000313" key="2">
    <source>
        <dbReference type="EMBL" id="KAK1301828.1"/>
    </source>
</evidence>
<dbReference type="EMBL" id="JAUJYO010000012">
    <property type="protein sequence ID" value="KAK1301828.1"/>
    <property type="molecule type" value="Genomic_DNA"/>
</dbReference>
<reference evidence="2" key="2">
    <citation type="submission" date="2023-06" db="EMBL/GenBank/DDBJ databases">
        <authorList>
            <person name="Ma L."/>
            <person name="Liu K.-W."/>
            <person name="Li Z."/>
            <person name="Hsiao Y.-Y."/>
            <person name="Qi Y."/>
            <person name="Fu T."/>
            <person name="Tang G."/>
            <person name="Zhang D."/>
            <person name="Sun W.-H."/>
            <person name="Liu D.-K."/>
            <person name="Li Y."/>
            <person name="Chen G.-Z."/>
            <person name="Liu X.-D."/>
            <person name="Liao X.-Y."/>
            <person name="Jiang Y.-T."/>
            <person name="Yu X."/>
            <person name="Hao Y."/>
            <person name="Huang J."/>
            <person name="Zhao X.-W."/>
            <person name="Ke S."/>
            <person name="Chen Y.-Y."/>
            <person name="Wu W.-L."/>
            <person name="Hsu J.-L."/>
            <person name="Lin Y.-F."/>
            <person name="Huang M.-D."/>
            <person name="Li C.-Y."/>
            <person name="Huang L."/>
            <person name="Wang Z.-W."/>
            <person name="Zhao X."/>
            <person name="Zhong W.-Y."/>
            <person name="Peng D.-H."/>
            <person name="Ahmad S."/>
            <person name="Lan S."/>
            <person name="Zhang J.-S."/>
            <person name="Tsai W.-C."/>
            <person name="Van De Peer Y."/>
            <person name="Liu Z.-J."/>
        </authorList>
    </citation>
    <scope>NUCLEOTIDE SEQUENCE</scope>
    <source>
        <strain evidence="2">CP</strain>
        <tissue evidence="2">Leaves</tissue>
    </source>
</reference>
<protein>
    <submittedName>
        <fullName evidence="2">Uncharacterized protein</fullName>
    </submittedName>
</protein>
<feature type="transmembrane region" description="Helical" evidence="1">
    <location>
        <begin position="86"/>
        <end position="108"/>
    </location>
</feature>
<accession>A0AAV9DL25</accession>
<keyword evidence="1" id="KW-0812">Transmembrane</keyword>